<accession>A0A484MY28</accession>
<keyword evidence="2" id="KW-1185">Reference proteome</keyword>
<dbReference type="Proteomes" id="UP000595140">
    <property type="component" value="Unassembled WGS sequence"/>
</dbReference>
<evidence type="ECO:0000313" key="2">
    <source>
        <dbReference type="Proteomes" id="UP000595140"/>
    </source>
</evidence>
<dbReference type="EMBL" id="OOIL02005063">
    <property type="protein sequence ID" value="VFQ93925.1"/>
    <property type="molecule type" value="Genomic_DNA"/>
</dbReference>
<protein>
    <submittedName>
        <fullName evidence="1">Uncharacterized protein</fullName>
    </submittedName>
</protein>
<proteinExistence type="predicted"/>
<gene>
    <name evidence="1" type="ORF">CCAM_LOCUS35701</name>
</gene>
<reference evidence="1 2" key="1">
    <citation type="submission" date="2018-04" db="EMBL/GenBank/DDBJ databases">
        <authorList>
            <person name="Vogel A."/>
        </authorList>
    </citation>
    <scope>NUCLEOTIDE SEQUENCE [LARGE SCALE GENOMIC DNA]</scope>
</reference>
<sequence length="115" mass="12030">MALVGSVGSNWVQLVPIGFSSGLIGFNRVRLGAIGSVLGLFGWPRNTKRGCLVCFGFGQPGWLLAGCRVVPATMGTASAGAAGLRIDSLGSIPCRDRGFNPPKVNLLWVFELALL</sequence>
<organism evidence="1 2">
    <name type="scientific">Cuscuta campestris</name>
    <dbReference type="NCBI Taxonomy" id="132261"/>
    <lineage>
        <taxon>Eukaryota</taxon>
        <taxon>Viridiplantae</taxon>
        <taxon>Streptophyta</taxon>
        <taxon>Embryophyta</taxon>
        <taxon>Tracheophyta</taxon>
        <taxon>Spermatophyta</taxon>
        <taxon>Magnoliopsida</taxon>
        <taxon>eudicotyledons</taxon>
        <taxon>Gunneridae</taxon>
        <taxon>Pentapetalae</taxon>
        <taxon>asterids</taxon>
        <taxon>lamiids</taxon>
        <taxon>Solanales</taxon>
        <taxon>Convolvulaceae</taxon>
        <taxon>Cuscuteae</taxon>
        <taxon>Cuscuta</taxon>
        <taxon>Cuscuta subgen. Grammica</taxon>
        <taxon>Cuscuta sect. Cleistogrammica</taxon>
    </lineage>
</organism>
<name>A0A484MY28_9ASTE</name>
<dbReference type="AlphaFoldDB" id="A0A484MY28"/>
<evidence type="ECO:0000313" key="1">
    <source>
        <dbReference type="EMBL" id="VFQ93925.1"/>
    </source>
</evidence>